<dbReference type="InterPro" id="IPR051678">
    <property type="entry name" value="AGP_Transferase"/>
</dbReference>
<sequence length="281" mass="30438">MSRSREVTAWVSATFPRRSWTNLSVVSGAFHDVVMTGEVVARVSSGRGHFERSTREWQIAQQVDNLFVDTAVPRVLTDMHTSANHSGFLLSRLPDSDDAPAEWSEVRSTYAELLEALALAPTTLDLPPARTWCGGDRFLETVQEALTPLLGDDAPAAVRAVESVMELPNRSPTLVHGDFGAHNIIWRQGRAHGVIDWDHACVDDPAIDIAPLVGMYGAASVRQIAPAETVSRAMVHRATLPLQVAAAAHSIGHAALRDHALGNFRTRLHSGLLYAADGAHP</sequence>
<reference evidence="2 3" key="1">
    <citation type="submission" date="2020-08" db="EMBL/GenBank/DDBJ databases">
        <title>A Genomic Blueprint of the Chicken Gut Microbiome.</title>
        <authorList>
            <person name="Gilroy R."/>
            <person name="Ravi A."/>
            <person name="Getino M."/>
            <person name="Pursley I."/>
            <person name="Horton D.L."/>
            <person name="Alikhan N.-F."/>
            <person name="Baker D."/>
            <person name="Gharbi K."/>
            <person name="Hall N."/>
            <person name="Watson M."/>
            <person name="Adriaenssens E.M."/>
            <person name="Foster-Nyarko E."/>
            <person name="Jarju S."/>
            <person name="Secka A."/>
            <person name="Antonio M."/>
            <person name="Oren A."/>
            <person name="Chaudhuri R."/>
            <person name="La Ragione R.M."/>
            <person name="Hildebrand F."/>
            <person name="Pallen M.J."/>
        </authorList>
    </citation>
    <scope>NUCLEOTIDE SEQUENCE [LARGE SCALE GENOMIC DNA]</scope>
    <source>
        <strain evidence="2 3">Sa4CUA7</strain>
    </source>
</reference>
<organism evidence="2 3">
    <name type="scientific">Microbacterium pullorum</name>
    <dbReference type="NCBI Taxonomy" id="2762236"/>
    <lineage>
        <taxon>Bacteria</taxon>
        <taxon>Bacillati</taxon>
        <taxon>Actinomycetota</taxon>
        <taxon>Actinomycetes</taxon>
        <taxon>Micrococcales</taxon>
        <taxon>Microbacteriaceae</taxon>
        <taxon>Microbacterium</taxon>
    </lineage>
</organism>
<gene>
    <name evidence="2" type="ORF">H9651_08665</name>
</gene>
<dbReference type="InterPro" id="IPR011009">
    <property type="entry name" value="Kinase-like_dom_sf"/>
</dbReference>
<dbReference type="PANTHER" id="PTHR21310">
    <property type="entry name" value="AMINOGLYCOSIDE PHOSPHOTRANSFERASE-RELATED-RELATED"/>
    <property type="match status" value="1"/>
</dbReference>
<dbReference type="Proteomes" id="UP000648352">
    <property type="component" value="Unassembled WGS sequence"/>
</dbReference>
<evidence type="ECO:0000313" key="2">
    <source>
        <dbReference type="EMBL" id="MBD7957709.1"/>
    </source>
</evidence>
<evidence type="ECO:0000259" key="1">
    <source>
        <dbReference type="Pfam" id="PF01636"/>
    </source>
</evidence>
<accession>A0ABR8S2X6</accession>
<name>A0ABR8S2X6_9MICO</name>
<dbReference type="SUPFAM" id="SSF56112">
    <property type="entry name" value="Protein kinase-like (PK-like)"/>
    <property type="match status" value="1"/>
</dbReference>
<dbReference type="InterPro" id="IPR002575">
    <property type="entry name" value="Aminoglycoside_PTrfase"/>
</dbReference>
<keyword evidence="3" id="KW-1185">Reference proteome</keyword>
<dbReference type="PANTHER" id="PTHR21310:SF40">
    <property type="entry name" value="AMINOGLYCOSIDE PHOSPHOTRANSFERASE DOMAIN-CONTAINING PROTEIN-RELATED"/>
    <property type="match status" value="1"/>
</dbReference>
<proteinExistence type="predicted"/>
<dbReference type="Pfam" id="PF01636">
    <property type="entry name" value="APH"/>
    <property type="match status" value="1"/>
</dbReference>
<dbReference type="RefSeq" id="WP_191718876.1">
    <property type="nucleotide sequence ID" value="NZ_JACSQP010000004.1"/>
</dbReference>
<dbReference type="Gene3D" id="3.90.1200.10">
    <property type="match status" value="1"/>
</dbReference>
<feature type="domain" description="Aminoglycoside phosphotransferase" evidence="1">
    <location>
        <begin position="37"/>
        <end position="218"/>
    </location>
</feature>
<dbReference type="EMBL" id="JACSQP010000004">
    <property type="protein sequence ID" value="MBD7957709.1"/>
    <property type="molecule type" value="Genomic_DNA"/>
</dbReference>
<evidence type="ECO:0000313" key="3">
    <source>
        <dbReference type="Proteomes" id="UP000648352"/>
    </source>
</evidence>
<protein>
    <submittedName>
        <fullName evidence="2">Aminoglycoside phosphotransferase family protein</fullName>
    </submittedName>
</protein>
<comment type="caution">
    <text evidence="2">The sequence shown here is derived from an EMBL/GenBank/DDBJ whole genome shotgun (WGS) entry which is preliminary data.</text>
</comment>